<feature type="transmembrane region" description="Helical" evidence="9">
    <location>
        <begin position="303"/>
        <end position="325"/>
    </location>
</feature>
<dbReference type="PANTHER" id="PTHR24248:SF66">
    <property type="entry name" value="OCTOPAMINE RECEPTOR BETA-3R"/>
    <property type="match status" value="1"/>
</dbReference>
<dbReference type="Gene3D" id="1.20.1070.10">
    <property type="entry name" value="Rhodopsin 7-helix transmembrane proteins"/>
    <property type="match status" value="1"/>
</dbReference>
<keyword evidence="3 9" id="KW-0812">Transmembrane</keyword>
<evidence type="ECO:0000256" key="1">
    <source>
        <dbReference type="ARBA" id="ARBA00004651"/>
    </source>
</evidence>
<sequence length="332" mass="37406">MYTLLVHEAMVEFGDEMVYDNLSRIPVICDTGIKQQDDLPNLPEKVILGVGLACLSFSTICLNFIIIFRFICRAKHRMFTRIFLVSLAVSDLMVAVSVMPFGIYGIFYNNIGIFGEQTCFIANSLDVMFTTTSIIHFSCLSLERYIAICRPFSYNKWFTVRKILVISLICWVFPLALSFGLISLKVHILDIEELSECAKRSGCILITNAPYAVIGSLCSFFLPSAFILWGNTQVYLTVKHRLQQDSSSEVPNISTSDKSIRRTESRVARTIATMTGCFFVLWAPFFTINIIDPFVNYSTSAAVIRSVTWLGYANSAINPIVYLLMEKHTCIG</sequence>
<keyword evidence="6 9" id="KW-0472">Membrane</keyword>
<dbReference type="Proteomes" id="UP001195483">
    <property type="component" value="Unassembled WGS sequence"/>
</dbReference>
<feature type="transmembrane region" description="Helical" evidence="9">
    <location>
        <begin position="271"/>
        <end position="291"/>
    </location>
</feature>
<dbReference type="AlphaFoldDB" id="A0AAE0RY73"/>
<evidence type="ECO:0000256" key="9">
    <source>
        <dbReference type="SAM" id="Phobius"/>
    </source>
</evidence>
<dbReference type="PRINTS" id="PR00237">
    <property type="entry name" value="GPCRRHODOPSN"/>
</dbReference>
<feature type="transmembrane region" description="Helical" evidence="9">
    <location>
        <begin position="120"/>
        <end position="142"/>
    </location>
</feature>
<comment type="subcellular location">
    <subcellularLocation>
        <location evidence="1">Cell membrane</location>
        <topology evidence="1">Multi-pass membrane protein</topology>
    </subcellularLocation>
</comment>
<dbReference type="InterPro" id="IPR000276">
    <property type="entry name" value="GPCR_Rhodpsn"/>
</dbReference>
<feature type="transmembrane region" description="Helical" evidence="9">
    <location>
        <begin position="46"/>
        <end position="71"/>
    </location>
</feature>
<keyword evidence="2" id="KW-1003">Cell membrane</keyword>
<dbReference type="InterPro" id="IPR017452">
    <property type="entry name" value="GPCR_Rhodpsn_7TM"/>
</dbReference>
<feature type="transmembrane region" description="Helical" evidence="9">
    <location>
        <begin position="163"/>
        <end position="189"/>
    </location>
</feature>
<dbReference type="SUPFAM" id="SSF81321">
    <property type="entry name" value="Family A G protein-coupled receptor-like"/>
    <property type="match status" value="1"/>
</dbReference>
<keyword evidence="4 9" id="KW-1133">Transmembrane helix</keyword>
<evidence type="ECO:0000259" key="10">
    <source>
        <dbReference type="PROSITE" id="PS50262"/>
    </source>
</evidence>
<evidence type="ECO:0000256" key="3">
    <source>
        <dbReference type="ARBA" id="ARBA00022692"/>
    </source>
</evidence>
<proteinExistence type="predicted"/>
<dbReference type="PROSITE" id="PS50262">
    <property type="entry name" value="G_PROTEIN_RECEP_F1_2"/>
    <property type="match status" value="1"/>
</dbReference>
<protein>
    <recommendedName>
        <fullName evidence="10">G-protein coupled receptors family 1 profile domain-containing protein</fullName>
    </recommendedName>
</protein>
<dbReference type="EMBL" id="JAEAOA010001642">
    <property type="protein sequence ID" value="KAK3581786.1"/>
    <property type="molecule type" value="Genomic_DNA"/>
</dbReference>
<evidence type="ECO:0000256" key="7">
    <source>
        <dbReference type="ARBA" id="ARBA00023170"/>
    </source>
</evidence>
<dbReference type="GO" id="GO:0043410">
    <property type="term" value="P:positive regulation of MAPK cascade"/>
    <property type="evidence" value="ECO:0007669"/>
    <property type="project" value="TreeGrafter"/>
</dbReference>
<organism evidence="11 12">
    <name type="scientific">Potamilus streckersoni</name>
    <dbReference type="NCBI Taxonomy" id="2493646"/>
    <lineage>
        <taxon>Eukaryota</taxon>
        <taxon>Metazoa</taxon>
        <taxon>Spiralia</taxon>
        <taxon>Lophotrochozoa</taxon>
        <taxon>Mollusca</taxon>
        <taxon>Bivalvia</taxon>
        <taxon>Autobranchia</taxon>
        <taxon>Heteroconchia</taxon>
        <taxon>Palaeoheterodonta</taxon>
        <taxon>Unionida</taxon>
        <taxon>Unionoidea</taxon>
        <taxon>Unionidae</taxon>
        <taxon>Ambleminae</taxon>
        <taxon>Lampsilini</taxon>
        <taxon>Potamilus</taxon>
    </lineage>
</organism>
<keyword evidence="7" id="KW-0675">Receptor</keyword>
<reference evidence="11" key="1">
    <citation type="journal article" date="2021" name="Genome Biol. Evol.">
        <title>A High-Quality Reference Genome for a Parasitic Bivalve with Doubly Uniparental Inheritance (Bivalvia: Unionida).</title>
        <authorList>
            <person name="Smith C.H."/>
        </authorList>
    </citation>
    <scope>NUCLEOTIDE SEQUENCE</scope>
    <source>
        <strain evidence="11">CHS0354</strain>
    </source>
</reference>
<evidence type="ECO:0000256" key="8">
    <source>
        <dbReference type="ARBA" id="ARBA00023224"/>
    </source>
</evidence>
<gene>
    <name evidence="11" type="ORF">CHS0354_027254</name>
</gene>
<reference evidence="11" key="2">
    <citation type="journal article" date="2021" name="Genome Biol. Evol.">
        <title>Developing a high-quality reference genome for a parasitic bivalve with doubly uniparental inheritance (Bivalvia: Unionida).</title>
        <authorList>
            <person name="Smith C.H."/>
        </authorList>
    </citation>
    <scope>NUCLEOTIDE SEQUENCE</scope>
    <source>
        <strain evidence="11">CHS0354</strain>
        <tissue evidence="11">Mantle</tissue>
    </source>
</reference>
<reference evidence="11" key="3">
    <citation type="submission" date="2023-05" db="EMBL/GenBank/DDBJ databases">
        <authorList>
            <person name="Smith C.H."/>
        </authorList>
    </citation>
    <scope>NUCLEOTIDE SEQUENCE</scope>
    <source>
        <strain evidence="11">CHS0354</strain>
        <tissue evidence="11">Mantle</tissue>
    </source>
</reference>
<comment type="caution">
    <text evidence="11">The sequence shown here is derived from an EMBL/GenBank/DDBJ whole genome shotgun (WGS) entry which is preliminary data.</text>
</comment>
<dbReference type="Pfam" id="PF00001">
    <property type="entry name" value="7tm_1"/>
    <property type="match status" value="1"/>
</dbReference>
<evidence type="ECO:0000256" key="6">
    <source>
        <dbReference type="ARBA" id="ARBA00023136"/>
    </source>
</evidence>
<feature type="transmembrane region" description="Helical" evidence="9">
    <location>
        <begin position="83"/>
        <end position="108"/>
    </location>
</feature>
<accession>A0AAE0RY73</accession>
<keyword evidence="12" id="KW-1185">Reference proteome</keyword>
<dbReference type="GO" id="GO:0071880">
    <property type="term" value="P:adenylate cyclase-activating adrenergic receptor signaling pathway"/>
    <property type="evidence" value="ECO:0007669"/>
    <property type="project" value="TreeGrafter"/>
</dbReference>
<evidence type="ECO:0000313" key="12">
    <source>
        <dbReference type="Proteomes" id="UP001195483"/>
    </source>
</evidence>
<keyword evidence="5" id="KW-0297">G-protein coupled receptor</keyword>
<keyword evidence="8" id="KW-0807">Transducer</keyword>
<dbReference type="GO" id="GO:0004930">
    <property type="term" value="F:G protein-coupled receptor activity"/>
    <property type="evidence" value="ECO:0007669"/>
    <property type="project" value="UniProtKB-KW"/>
</dbReference>
<evidence type="ECO:0000256" key="2">
    <source>
        <dbReference type="ARBA" id="ARBA00022475"/>
    </source>
</evidence>
<evidence type="ECO:0000256" key="4">
    <source>
        <dbReference type="ARBA" id="ARBA00022989"/>
    </source>
</evidence>
<feature type="non-terminal residue" evidence="11">
    <location>
        <position position="332"/>
    </location>
</feature>
<dbReference type="PANTHER" id="PTHR24248">
    <property type="entry name" value="ADRENERGIC RECEPTOR-RELATED G-PROTEIN COUPLED RECEPTOR"/>
    <property type="match status" value="1"/>
</dbReference>
<feature type="domain" description="G-protein coupled receptors family 1 profile" evidence="10">
    <location>
        <begin position="62"/>
        <end position="322"/>
    </location>
</feature>
<evidence type="ECO:0000313" key="11">
    <source>
        <dbReference type="EMBL" id="KAK3581786.1"/>
    </source>
</evidence>
<name>A0AAE0RY73_9BIVA</name>
<dbReference type="GO" id="GO:0005886">
    <property type="term" value="C:plasma membrane"/>
    <property type="evidence" value="ECO:0007669"/>
    <property type="project" value="UniProtKB-SubCell"/>
</dbReference>
<evidence type="ECO:0000256" key="5">
    <source>
        <dbReference type="ARBA" id="ARBA00023040"/>
    </source>
</evidence>
<feature type="transmembrane region" description="Helical" evidence="9">
    <location>
        <begin position="209"/>
        <end position="229"/>
    </location>
</feature>